<dbReference type="EMBL" id="VINQ01000015">
    <property type="protein sequence ID" value="KAA0912224.1"/>
    <property type="molecule type" value="Genomic_DNA"/>
</dbReference>
<evidence type="ECO:0000313" key="1">
    <source>
        <dbReference type="EMBL" id="KAA0912224.1"/>
    </source>
</evidence>
<name>A0A5A9Z502_9RHOB</name>
<organism evidence="1 2">
    <name type="scientific">Aquicoccus porphyridii</name>
    <dbReference type="NCBI Taxonomy" id="1852029"/>
    <lineage>
        <taxon>Bacteria</taxon>
        <taxon>Pseudomonadati</taxon>
        <taxon>Pseudomonadota</taxon>
        <taxon>Alphaproteobacteria</taxon>
        <taxon>Rhodobacterales</taxon>
        <taxon>Paracoccaceae</taxon>
        <taxon>Aquicoccus</taxon>
    </lineage>
</organism>
<keyword evidence="2" id="KW-1185">Reference proteome</keyword>
<dbReference type="Proteomes" id="UP000325291">
    <property type="component" value="Unassembled WGS sequence"/>
</dbReference>
<dbReference type="PANTHER" id="PTHR30528:SF0">
    <property type="entry name" value="CYTOPLASMIC PROTEIN"/>
    <property type="match status" value="1"/>
</dbReference>
<dbReference type="PANTHER" id="PTHR30528">
    <property type="entry name" value="CYTOPLASMIC PROTEIN"/>
    <property type="match status" value="1"/>
</dbReference>
<dbReference type="AlphaFoldDB" id="A0A5A9Z502"/>
<accession>A0A5A9Z502</accession>
<dbReference type="InterPro" id="IPR009351">
    <property type="entry name" value="AlkZ-like"/>
</dbReference>
<sequence length="383" mass="44942">MRLSNRMARWLWIEAQGLSRTPTGPLDLAGVIRNLGFVQLDAIRVVSRAHHHILWSRNQNYREPMLGNLLESREIFEHFTHDASLLPMEFLPMWQRQFRRRAARIRNASWWKGMPDAAGRAEIKARIEREGPLSTHDFDTRINGPRKMWQRPPHKLALDYMWYAGELATAHRRNFTKFYDLAERVFPPERLQAQIDDAEQVDWLCRAALRRCGFATAGEIQRFWEAMDSREVNAWIERNRKNLVSLEIEGADGTVAQAWAEPDIDTRLARLAKPTSRLRILNPFDPLIRDRARLKRLFGFDYRVEMFVPAAKRQWGYYVFPLLEGDRFVGRVEVRADRKKNLISLDKMWVEPGVVWSSARDERLSAELSRLSRLTGATEIRRP</sequence>
<reference evidence="1 2" key="1">
    <citation type="submission" date="2019-07" db="EMBL/GenBank/DDBJ databases">
        <title>Aquicoccus porphyridii gen. nov., sp. nov., isolated from a small marine red alga, Porphyridium marinum.</title>
        <authorList>
            <person name="Liu L."/>
        </authorList>
    </citation>
    <scope>NUCLEOTIDE SEQUENCE [LARGE SCALE GENOMIC DNA]</scope>
    <source>
        <strain evidence="1 2">L1 8-17</strain>
    </source>
</reference>
<comment type="caution">
    <text evidence="1">The sequence shown here is derived from an EMBL/GenBank/DDBJ whole genome shotgun (WGS) entry which is preliminary data.</text>
</comment>
<proteinExistence type="predicted"/>
<protein>
    <submittedName>
        <fullName evidence="1">Winged helix-turn-helix domain-containing protein</fullName>
    </submittedName>
</protein>
<dbReference type="RefSeq" id="WP_111367713.1">
    <property type="nucleotide sequence ID" value="NZ_JASHJG010000023.1"/>
</dbReference>
<dbReference type="Pfam" id="PF06224">
    <property type="entry name" value="AlkZ-like"/>
    <property type="match status" value="1"/>
</dbReference>
<gene>
    <name evidence="1" type="ORF">FLO80_16565</name>
</gene>
<evidence type="ECO:0000313" key="2">
    <source>
        <dbReference type="Proteomes" id="UP000325291"/>
    </source>
</evidence>